<gene>
    <name evidence="2" type="ORF">HMPREF9372_1080</name>
</gene>
<evidence type="ECO:0000313" key="2">
    <source>
        <dbReference type="EMBL" id="EGQ26882.1"/>
    </source>
</evidence>
<dbReference type="InterPro" id="IPR012854">
    <property type="entry name" value="Cu_amine_oxidase-like_N"/>
</dbReference>
<dbReference type="Pfam" id="PF07833">
    <property type="entry name" value="Cu_amine_oxidN1"/>
    <property type="match status" value="1"/>
</dbReference>
<dbReference type="Proteomes" id="UP000005316">
    <property type="component" value="Unassembled WGS sequence"/>
</dbReference>
<sequence>MQSSIPVHKTGEFFQNKKWGFYVVKKLGSWLFALVLLLAFAVPNSNVQAAGNDSMKLVVDGVEVAGYEQPFLSHGEVLIPVENLFKEAGYSVSKDKGVVTATNSQLTVDFNASAGKILVDGKKADTVFPLTLNNGGNYISDSFLSTLEGFEVSVSDDKKSVQVTTNRVKDVEGFLEKMLDVDLNSYSATMKIDQKMKTSNPEEEEIDMIMDMKMDVIQDPLALYTSTKMQMNMDGENLDQSSEAYLTKDGFFQYDSMVDKWIKMDDELTDALFDSSVQQMDPLAQLELTKKFIDGIHIYEYEDQYVMTQTITNEQFREILDEVMALLPGLLPDETTESVIQKVEGVSVDAKATDSEDAVIEEETTEEEVTDEEIADDLESILDALDINIEEFLVVSTIDKKTLFPLEMSGVTKMTMGIEDETISITQLISGAYSNHNNVEEIKIPADVIKNAITMEEYLKELGLDEEEAEPELEA</sequence>
<feature type="domain" description="Copper amine oxidase-like N-terminal" evidence="1">
    <location>
        <begin position="58"/>
        <end position="162"/>
    </location>
</feature>
<organism evidence="2 3">
    <name type="scientific">Sporosarcina newyorkensis 2681</name>
    <dbReference type="NCBI Taxonomy" id="1027292"/>
    <lineage>
        <taxon>Bacteria</taxon>
        <taxon>Bacillati</taxon>
        <taxon>Bacillota</taxon>
        <taxon>Bacilli</taxon>
        <taxon>Bacillales</taxon>
        <taxon>Caryophanaceae</taxon>
        <taxon>Sporosarcina</taxon>
    </lineage>
</organism>
<proteinExistence type="predicted"/>
<comment type="caution">
    <text evidence="2">The sequence shown here is derived from an EMBL/GenBank/DDBJ whole genome shotgun (WGS) entry which is preliminary data.</text>
</comment>
<evidence type="ECO:0000259" key="1">
    <source>
        <dbReference type="Pfam" id="PF07833"/>
    </source>
</evidence>
<reference evidence="2 3" key="1">
    <citation type="submission" date="2011-04" db="EMBL/GenBank/DDBJ databases">
        <authorList>
            <person name="Muzny D."/>
            <person name="Qin X."/>
            <person name="Deng J."/>
            <person name="Jiang H."/>
            <person name="Liu Y."/>
            <person name="Qu J."/>
            <person name="Song X.-Z."/>
            <person name="Zhang L."/>
            <person name="Thornton R."/>
            <person name="Coyle M."/>
            <person name="Francisco L."/>
            <person name="Jackson L."/>
            <person name="Javaid M."/>
            <person name="Korchina V."/>
            <person name="Kovar C."/>
            <person name="Mata R."/>
            <person name="Mathew T."/>
            <person name="Ngo R."/>
            <person name="Nguyen L."/>
            <person name="Nguyen N."/>
            <person name="Okwuonu G."/>
            <person name="Ongeri F."/>
            <person name="Pham C."/>
            <person name="Simmons D."/>
            <person name="Wilczek-Boney K."/>
            <person name="Hale W."/>
            <person name="Jakkamsetti A."/>
            <person name="Pham P."/>
            <person name="Ruth R."/>
            <person name="San Lucas F."/>
            <person name="Warren J."/>
            <person name="Zhang J."/>
            <person name="Zhao Z."/>
            <person name="Zhou C."/>
            <person name="Zhu D."/>
            <person name="Lee S."/>
            <person name="Bess C."/>
            <person name="Blankenburg K."/>
            <person name="Forbes L."/>
            <person name="Fu Q."/>
            <person name="Gubbala S."/>
            <person name="Hirani K."/>
            <person name="Jayaseelan J.C."/>
            <person name="Lara F."/>
            <person name="Munidasa M."/>
            <person name="Palculict T."/>
            <person name="Patil S."/>
            <person name="Pu L.-L."/>
            <person name="Saada N."/>
            <person name="Tang L."/>
            <person name="Weissenberger G."/>
            <person name="Zhu Y."/>
            <person name="Hemphill L."/>
            <person name="Shang Y."/>
            <person name="Youmans B."/>
            <person name="Ayvaz T."/>
            <person name="Ross M."/>
            <person name="Santibanez J."/>
            <person name="Aqrawi P."/>
            <person name="Gross S."/>
            <person name="Joshi V."/>
            <person name="Fowler G."/>
            <person name="Nazareth L."/>
            <person name="Reid J."/>
            <person name="Worley K."/>
            <person name="Petrosino J."/>
            <person name="Highlander S."/>
            <person name="Gibbs R."/>
        </authorList>
    </citation>
    <scope>NUCLEOTIDE SEQUENCE [LARGE SCALE GENOMIC DNA]</scope>
    <source>
        <strain evidence="2 3">2681</strain>
    </source>
</reference>
<dbReference type="AlphaFoldDB" id="F9DQM9"/>
<evidence type="ECO:0000313" key="3">
    <source>
        <dbReference type="Proteomes" id="UP000005316"/>
    </source>
</evidence>
<dbReference type="EMBL" id="AFPZ01000027">
    <property type="protein sequence ID" value="EGQ26882.1"/>
    <property type="molecule type" value="Genomic_DNA"/>
</dbReference>
<accession>F9DQM9</accession>
<dbReference type="HOGENOM" id="CLU_596737_0_0_9"/>
<dbReference type="Pfam" id="PF20316">
    <property type="entry name" value="DUF6612"/>
    <property type="match status" value="2"/>
</dbReference>
<dbReference type="InterPro" id="IPR046720">
    <property type="entry name" value="DUF6612"/>
</dbReference>
<name>F9DQM9_9BACL</name>
<dbReference type="STRING" id="759851.SAMN04244570_1580"/>
<protein>
    <submittedName>
        <fullName evidence="2">Copper amine oxidase domain protein</fullName>
    </submittedName>
</protein>